<feature type="region of interest" description="Disordered" evidence="1">
    <location>
        <begin position="1"/>
        <end position="63"/>
    </location>
</feature>
<organism evidence="2 3">
    <name type="scientific">Portunus trituberculatus</name>
    <name type="common">Swimming crab</name>
    <name type="synonym">Neptunus trituberculatus</name>
    <dbReference type="NCBI Taxonomy" id="210409"/>
    <lineage>
        <taxon>Eukaryota</taxon>
        <taxon>Metazoa</taxon>
        <taxon>Ecdysozoa</taxon>
        <taxon>Arthropoda</taxon>
        <taxon>Crustacea</taxon>
        <taxon>Multicrustacea</taxon>
        <taxon>Malacostraca</taxon>
        <taxon>Eumalacostraca</taxon>
        <taxon>Eucarida</taxon>
        <taxon>Decapoda</taxon>
        <taxon>Pleocyemata</taxon>
        <taxon>Brachyura</taxon>
        <taxon>Eubrachyura</taxon>
        <taxon>Portunoidea</taxon>
        <taxon>Portunidae</taxon>
        <taxon>Portuninae</taxon>
        <taxon>Portunus</taxon>
    </lineage>
</organism>
<dbReference type="AlphaFoldDB" id="A0A5B7GYZ8"/>
<dbReference type="EMBL" id="VSRR010019322">
    <property type="protein sequence ID" value="MPC62128.1"/>
    <property type="molecule type" value="Genomic_DNA"/>
</dbReference>
<keyword evidence="3" id="KW-1185">Reference proteome</keyword>
<accession>A0A5B7GYZ8</accession>
<sequence>MNSFGSRYARRDGLEEEEEEEKAEARKRVLSPPRHHTFPPLMPVNTRGSLTARDPFHNHHHHHQCTTTTTIAITTPPVHSTIMRNTIRKCSGGSSEPHECSATSVYVTGYLKYS</sequence>
<evidence type="ECO:0000313" key="2">
    <source>
        <dbReference type="EMBL" id="MPC62128.1"/>
    </source>
</evidence>
<proteinExistence type="predicted"/>
<protein>
    <submittedName>
        <fullName evidence="2">Uncharacterized protein</fullName>
    </submittedName>
</protein>
<gene>
    <name evidence="2" type="ORF">E2C01_056211</name>
</gene>
<evidence type="ECO:0000313" key="3">
    <source>
        <dbReference type="Proteomes" id="UP000324222"/>
    </source>
</evidence>
<dbReference type="Proteomes" id="UP000324222">
    <property type="component" value="Unassembled WGS sequence"/>
</dbReference>
<evidence type="ECO:0000256" key="1">
    <source>
        <dbReference type="SAM" id="MobiDB-lite"/>
    </source>
</evidence>
<reference evidence="2 3" key="1">
    <citation type="submission" date="2019-05" db="EMBL/GenBank/DDBJ databases">
        <title>Another draft genome of Portunus trituberculatus and its Hox gene families provides insights of decapod evolution.</title>
        <authorList>
            <person name="Jeong J.-H."/>
            <person name="Song I."/>
            <person name="Kim S."/>
            <person name="Choi T."/>
            <person name="Kim D."/>
            <person name="Ryu S."/>
            <person name="Kim W."/>
        </authorList>
    </citation>
    <scope>NUCLEOTIDE SEQUENCE [LARGE SCALE GENOMIC DNA]</scope>
    <source>
        <tissue evidence="2">Muscle</tissue>
    </source>
</reference>
<comment type="caution">
    <text evidence="2">The sequence shown here is derived from an EMBL/GenBank/DDBJ whole genome shotgun (WGS) entry which is preliminary data.</text>
</comment>
<name>A0A5B7GYZ8_PORTR</name>